<comment type="catalytic activity">
    <reaction evidence="1">
        <text>Hydrolyzes the link between N-acetylmuramoyl residues and L-amino acid residues in certain cell-wall glycopeptides.</text>
        <dbReference type="EC" id="3.5.1.28"/>
    </reaction>
</comment>
<evidence type="ECO:0000313" key="6">
    <source>
        <dbReference type="EMBL" id="WRQ89215.1"/>
    </source>
</evidence>
<proteinExistence type="predicted"/>
<dbReference type="Pfam" id="PF01520">
    <property type="entry name" value="Amidase_3"/>
    <property type="match status" value="1"/>
</dbReference>
<feature type="compositionally biased region" description="Polar residues" evidence="4">
    <location>
        <begin position="249"/>
        <end position="259"/>
    </location>
</feature>
<dbReference type="SMART" id="SM00646">
    <property type="entry name" value="Ami_3"/>
    <property type="match status" value="1"/>
</dbReference>
<dbReference type="SUPFAM" id="SSF53187">
    <property type="entry name" value="Zn-dependent exopeptidases"/>
    <property type="match status" value="1"/>
</dbReference>
<keyword evidence="3 6" id="KW-0378">Hydrolase</keyword>
<protein>
    <recommendedName>
        <fullName evidence="2">N-acetylmuramoyl-L-alanine amidase</fullName>
        <ecNumber evidence="2">3.5.1.28</ecNumber>
    </recommendedName>
</protein>
<feature type="region of interest" description="Disordered" evidence="4">
    <location>
        <begin position="247"/>
        <end position="277"/>
    </location>
</feature>
<dbReference type="Gene3D" id="3.40.630.40">
    <property type="entry name" value="Zn-dependent exopeptidases"/>
    <property type="match status" value="1"/>
</dbReference>
<dbReference type="EC" id="3.5.1.28" evidence="2"/>
<evidence type="ECO:0000256" key="3">
    <source>
        <dbReference type="ARBA" id="ARBA00022801"/>
    </source>
</evidence>
<sequence length="365" mass="39983">MRRPWLFCKHPAGLPRRDVLFSAHGLLVALCILLGSVGATNAASAATPAETFRATDHLPTVPVGESHYLDVAAFLARYNLSGEWIEPGKRQRFASAWTTIVLEVDSREIEFNGLRLFMGLGTVVREGRIWIDRIDAEKLLAPLLRPATYADSLRPVKRIVIDAGHGGKDGGTAHKTFKLQEKTFALDVAKRLKALLTAQGFEVVMTREDDTYIGLAERALIGQQAKADLFVSVHFNAAGRESVRGTETYICTPQHQRSTSSDKDDPSDHTHELGNGSDPWNAVLGYQMHRSLQGQIGSVDRGLKRARFAVLRLAKCPAVLVESAYLTNDAEARRIASPEFRAEIARAIANGVVAYANLVLSTQSS</sequence>
<dbReference type="InterPro" id="IPR002508">
    <property type="entry name" value="MurNAc-LAA_cat"/>
</dbReference>
<dbReference type="GO" id="GO:0008745">
    <property type="term" value="F:N-acetylmuramoyl-L-alanine amidase activity"/>
    <property type="evidence" value="ECO:0007669"/>
    <property type="project" value="UniProtKB-EC"/>
</dbReference>
<gene>
    <name evidence="6" type="ORF">K1X11_007330</name>
</gene>
<keyword evidence="7" id="KW-1185">Reference proteome</keyword>
<dbReference type="CDD" id="cd02696">
    <property type="entry name" value="MurNAc-LAA"/>
    <property type="match status" value="1"/>
</dbReference>
<name>A0ABZ1CC32_9BACT</name>
<dbReference type="PANTHER" id="PTHR30404">
    <property type="entry name" value="N-ACETYLMURAMOYL-L-ALANINE AMIDASE"/>
    <property type="match status" value="1"/>
</dbReference>
<evidence type="ECO:0000313" key="7">
    <source>
        <dbReference type="Proteomes" id="UP000738431"/>
    </source>
</evidence>
<feature type="domain" description="MurNAc-LAA" evidence="5">
    <location>
        <begin position="219"/>
        <end position="353"/>
    </location>
</feature>
<accession>A0ABZ1CC32</accession>
<reference evidence="6 7" key="1">
    <citation type="submission" date="2021-08" db="EMBL/GenBank/DDBJ databases">
        <authorList>
            <person name="Zhang D."/>
            <person name="Zhang A."/>
            <person name="Wang L."/>
        </authorList>
    </citation>
    <scope>NUCLEOTIDE SEQUENCE [LARGE SCALE GENOMIC DNA]</scope>
    <source>
        <strain evidence="6 7">WL0086</strain>
    </source>
</reference>
<organism evidence="6 7">
    <name type="scientific">Actomonas aquatica</name>
    <dbReference type="NCBI Taxonomy" id="2866162"/>
    <lineage>
        <taxon>Bacteria</taxon>
        <taxon>Pseudomonadati</taxon>
        <taxon>Verrucomicrobiota</taxon>
        <taxon>Opitutia</taxon>
        <taxon>Opitutales</taxon>
        <taxon>Opitutaceae</taxon>
        <taxon>Actomonas</taxon>
    </lineage>
</organism>
<evidence type="ECO:0000256" key="2">
    <source>
        <dbReference type="ARBA" id="ARBA00011901"/>
    </source>
</evidence>
<dbReference type="InterPro" id="IPR050695">
    <property type="entry name" value="N-acetylmuramoyl_amidase_3"/>
</dbReference>
<dbReference type="RefSeq" id="WP_221031082.1">
    <property type="nucleotide sequence ID" value="NZ_CP139781.1"/>
</dbReference>
<evidence type="ECO:0000256" key="1">
    <source>
        <dbReference type="ARBA" id="ARBA00001561"/>
    </source>
</evidence>
<reference evidence="6 7" key="2">
    <citation type="submission" date="2023-12" db="EMBL/GenBank/DDBJ databases">
        <title>Description of an unclassified Opitutus bacterium of Verrucomicrobiota.</title>
        <authorList>
            <person name="Zhang D.-F."/>
        </authorList>
    </citation>
    <scope>NUCLEOTIDE SEQUENCE [LARGE SCALE GENOMIC DNA]</scope>
    <source>
        <strain evidence="6 7">WL0086</strain>
    </source>
</reference>
<dbReference type="EMBL" id="CP139781">
    <property type="protein sequence ID" value="WRQ89215.1"/>
    <property type="molecule type" value="Genomic_DNA"/>
</dbReference>
<evidence type="ECO:0000259" key="5">
    <source>
        <dbReference type="SMART" id="SM00646"/>
    </source>
</evidence>
<dbReference type="Proteomes" id="UP000738431">
    <property type="component" value="Chromosome"/>
</dbReference>
<evidence type="ECO:0000256" key="4">
    <source>
        <dbReference type="SAM" id="MobiDB-lite"/>
    </source>
</evidence>
<dbReference type="PANTHER" id="PTHR30404:SF0">
    <property type="entry name" value="N-ACETYLMURAMOYL-L-ALANINE AMIDASE AMIC"/>
    <property type="match status" value="1"/>
</dbReference>
<feature type="compositionally biased region" description="Basic and acidic residues" evidence="4">
    <location>
        <begin position="260"/>
        <end position="272"/>
    </location>
</feature>